<name>A0A8X6G6M1_TRICU</name>
<accession>A0A8X6G6M1</accession>
<dbReference type="AlphaFoldDB" id="A0A8X6G6M1"/>
<gene>
    <name evidence="2" type="ORF">TNCT_135021</name>
</gene>
<dbReference type="EMBL" id="BMAO01024653">
    <property type="protein sequence ID" value="GFQ96743.1"/>
    <property type="molecule type" value="Genomic_DNA"/>
</dbReference>
<feature type="transmembrane region" description="Helical" evidence="1">
    <location>
        <begin position="73"/>
        <end position="91"/>
    </location>
</feature>
<evidence type="ECO:0000313" key="2">
    <source>
        <dbReference type="EMBL" id="GFQ96743.1"/>
    </source>
</evidence>
<keyword evidence="1" id="KW-1133">Transmembrane helix</keyword>
<protein>
    <submittedName>
        <fullName evidence="2">Uncharacterized protein</fullName>
    </submittedName>
</protein>
<reference evidence="2" key="1">
    <citation type="submission" date="2020-07" db="EMBL/GenBank/DDBJ databases">
        <title>Multicomponent nature underlies the extraordinary mechanical properties of spider dragline silk.</title>
        <authorList>
            <person name="Kono N."/>
            <person name="Nakamura H."/>
            <person name="Mori M."/>
            <person name="Yoshida Y."/>
            <person name="Ohtoshi R."/>
            <person name="Malay A.D."/>
            <person name="Moran D.A.P."/>
            <person name="Tomita M."/>
            <person name="Numata K."/>
            <person name="Arakawa K."/>
        </authorList>
    </citation>
    <scope>NUCLEOTIDE SEQUENCE</scope>
</reference>
<dbReference type="PROSITE" id="PS51257">
    <property type="entry name" value="PROKAR_LIPOPROTEIN"/>
    <property type="match status" value="1"/>
</dbReference>
<keyword evidence="3" id="KW-1185">Reference proteome</keyword>
<evidence type="ECO:0000256" key="1">
    <source>
        <dbReference type="SAM" id="Phobius"/>
    </source>
</evidence>
<proteinExistence type="predicted"/>
<keyword evidence="1" id="KW-0472">Membrane</keyword>
<organism evidence="2 3">
    <name type="scientific">Trichonephila clavata</name>
    <name type="common">Joro spider</name>
    <name type="synonym">Nephila clavata</name>
    <dbReference type="NCBI Taxonomy" id="2740835"/>
    <lineage>
        <taxon>Eukaryota</taxon>
        <taxon>Metazoa</taxon>
        <taxon>Ecdysozoa</taxon>
        <taxon>Arthropoda</taxon>
        <taxon>Chelicerata</taxon>
        <taxon>Arachnida</taxon>
        <taxon>Araneae</taxon>
        <taxon>Araneomorphae</taxon>
        <taxon>Entelegynae</taxon>
        <taxon>Araneoidea</taxon>
        <taxon>Nephilidae</taxon>
        <taxon>Trichonephila</taxon>
    </lineage>
</organism>
<dbReference type="Proteomes" id="UP000887116">
    <property type="component" value="Unassembled WGS sequence"/>
</dbReference>
<evidence type="ECO:0000313" key="3">
    <source>
        <dbReference type="Proteomes" id="UP000887116"/>
    </source>
</evidence>
<comment type="caution">
    <text evidence="2">The sequence shown here is derived from an EMBL/GenBank/DDBJ whole genome shotgun (WGS) entry which is preliminary data.</text>
</comment>
<keyword evidence="1" id="KW-0812">Transmembrane</keyword>
<sequence length="115" mass="13197">MYKYLGNPSASSYSNLNLLLTSCSLAKDRCPKDFFFPTLSFAMRTAQLGKTVGARWIQRRGKRSRASFLCPPMQLLAMFTVVGSSGTVVFLRQRRTRTSTWWILPSNSLHLRMRR</sequence>